<reference evidence="3" key="1">
    <citation type="submission" date="2016-11" db="UniProtKB">
        <authorList>
            <consortium name="WormBaseParasite"/>
        </authorList>
    </citation>
    <scope>IDENTIFICATION</scope>
</reference>
<feature type="signal peptide" evidence="1">
    <location>
        <begin position="1"/>
        <end position="21"/>
    </location>
</feature>
<name>A0A1I7Y6K5_9BILA</name>
<feature type="chain" id="PRO_5009311769" evidence="1">
    <location>
        <begin position="22"/>
        <end position="77"/>
    </location>
</feature>
<proteinExistence type="predicted"/>
<evidence type="ECO:0000313" key="3">
    <source>
        <dbReference type="WBParaSite" id="L893_g13255.t1"/>
    </source>
</evidence>
<evidence type="ECO:0000313" key="2">
    <source>
        <dbReference type="Proteomes" id="UP000095287"/>
    </source>
</evidence>
<dbReference type="Proteomes" id="UP000095287">
    <property type="component" value="Unplaced"/>
</dbReference>
<organism evidence="2 3">
    <name type="scientific">Steinernema glaseri</name>
    <dbReference type="NCBI Taxonomy" id="37863"/>
    <lineage>
        <taxon>Eukaryota</taxon>
        <taxon>Metazoa</taxon>
        <taxon>Ecdysozoa</taxon>
        <taxon>Nematoda</taxon>
        <taxon>Chromadorea</taxon>
        <taxon>Rhabditida</taxon>
        <taxon>Tylenchina</taxon>
        <taxon>Panagrolaimomorpha</taxon>
        <taxon>Strongyloidoidea</taxon>
        <taxon>Steinernematidae</taxon>
        <taxon>Steinernema</taxon>
    </lineage>
</organism>
<dbReference type="AlphaFoldDB" id="A0A1I7Y6K5"/>
<keyword evidence="2" id="KW-1185">Reference proteome</keyword>
<evidence type="ECO:0000256" key="1">
    <source>
        <dbReference type="SAM" id="SignalP"/>
    </source>
</evidence>
<accession>A0A1I7Y6K5</accession>
<dbReference type="WBParaSite" id="L893_g13255.t1">
    <property type="protein sequence ID" value="L893_g13255.t1"/>
    <property type="gene ID" value="L893_g13255"/>
</dbReference>
<keyword evidence="1" id="KW-0732">Signal</keyword>
<sequence length="77" mass="8593">MSLRTVMIVLFFTMAASVVVRDECWEQSVELLLDNCDGLPLPCVKGGRLDSVPEHLIPKVTRCCGADCTMEQFRSCQ</sequence>
<protein>
    <submittedName>
        <fullName evidence="3">Uncharacterized protein</fullName>
    </submittedName>
</protein>